<organism evidence="6 7">
    <name type="scientific">Brevibacillus choshinensis</name>
    <dbReference type="NCBI Taxonomy" id="54911"/>
    <lineage>
        <taxon>Bacteria</taxon>
        <taxon>Bacillati</taxon>
        <taxon>Bacillota</taxon>
        <taxon>Bacilli</taxon>
        <taxon>Bacillales</taxon>
        <taxon>Paenibacillaceae</taxon>
        <taxon>Brevibacillus</taxon>
    </lineage>
</organism>
<dbReference type="InterPro" id="IPR032808">
    <property type="entry name" value="DoxX"/>
</dbReference>
<keyword evidence="3 5" id="KW-1133">Transmembrane helix</keyword>
<evidence type="ECO:0000313" key="7">
    <source>
        <dbReference type="Proteomes" id="UP000596248"/>
    </source>
</evidence>
<evidence type="ECO:0000256" key="2">
    <source>
        <dbReference type="ARBA" id="ARBA00022692"/>
    </source>
</evidence>
<feature type="transmembrane region" description="Helical" evidence="5">
    <location>
        <begin position="66"/>
        <end position="86"/>
    </location>
</feature>
<keyword evidence="2 5" id="KW-0812">Transmembrane</keyword>
<feature type="transmembrane region" description="Helical" evidence="5">
    <location>
        <begin position="93"/>
        <end position="111"/>
    </location>
</feature>
<name>A0ABX7FK94_BRECH</name>
<evidence type="ECO:0000256" key="1">
    <source>
        <dbReference type="ARBA" id="ARBA00004141"/>
    </source>
</evidence>
<dbReference type="Pfam" id="PF13564">
    <property type="entry name" value="DoxX_2"/>
    <property type="match status" value="1"/>
</dbReference>
<evidence type="ECO:0000256" key="5">
    <source>
        <dbReference type="SAM" id="Phobius"/>
    </source>
</evidence>
<evidence type="ECO:0000256" key="3">
    <source>
        <dbReference type="ARBA" id="ARBA00022989"/>
    </source>
</evidence>
<evidence type="ECO:0000256" key="4">
    <source>
        <dbReference type="ARBA" id="ARBA00023136"/>
    </source>
</evidence>
<dbReference type="RefSeq" id="WP_203353269.1">
    <property type="nucleotide sequence ID" value="NZ_CP069127.1"/>
</dbReference>
<gene>
    <name evidence="6" type="ORF">JNE38_22015</name>
</gene>
<sequence>MVMIILQVIVGVFFIFTGSKIISGKMANEFERFGMPSIFNFLTGFIEITCAIGLLVGIWFPISAVIAGLLLAATMFVAAFILLVVAKDPFPKAIPAIVLCLMSIVISMSHLF</sequence>
<feature type="transmembrane region" description="Helical" evidence="5">
    <location>
        <begin position="6"/>
        <end position="26"/>
    </location>
</feature>
<comment type="subcellular location">
    <subcellularLocation>
        <location evidence="1">Membrane</location>
        <topology evidence="1">Multi-pass membrane protein</topology>
    </subcellularLocation>
</comment>
<dbReference type="Proteomes" id="UP000596248">
    <property type="component" value="Chromosome"/>
</dbReference>
<protein>
    <submittedName>
        <fullName evidence="6">DoxX family protein</fullName>
    </submittedName>
</protein>
<dbReference type="EMBL" id="CP069127">
    <property type="protein sequence ID" value="QRG66203.1"/>
    <property type="molecule type" value="Genomic_DNA"/>
</dbReference>
<feature type="transmembrane region" description="Helical" evidence="5">
    <location>
        <begin position="38"/>
        <end position="60"/>
    </location>
</feature>
<reference evidence="6 7" key="1">
    <citation type="submission" date="2021-01" db="EMBL/GenBank/DDBJ databases">
        <title>Identification of strong promoters based on the transcriptome of Brevibacillus choshinensis.</title>
        <authorList>
            <person name="Yao D."/>
            <person name="Zhang K."/>
            <person name="Wu J."/>
        </authorList>
    </citation>
    <scope>NUCLEOTIDE SEQUENCE [LARGE SCALE GENOMIC DNA]</scope>
    <source>
        <strain evidence="6 7">HPD31-SP3</strain>
    </source>
</reference>
<proteinExistence type="predicted"/>
<keyword evidence="4 5" id="KW-0472">Membrane</keyword>
<accession>A0ABX7FK94</accession>
<keyword evidence="7" id="KW-1185">Reference proteome</keyword>
<evidence type="ECO:0000313" key="6">
    <source>
        <dbReference type="EMBL" id="QRG66203.1"/>
    </source>
</evidence>